<keyword evidence="6 7" id="KW-0234">DNA repair</keyword>
<dbReference type="InterPro" id="IPR007696">
    <property type="entry name" value="DNA_mismatch_repair_MutS_core"/>
</dbReference>
<dbReference type="InterPro" id="IPR017261">
    <property type="entry name" value="DNA_mismatch_repair_MutS/MSH"/>
</dbReference>
<dbReference type="InterPro" id="IPR007860">
    <property type="entry name" value="DNA_mmatch_repair_MutS_con_dom"/>
</dbReference>
<dbReference type="EMBL" id="GBHO01023853">
    <property type="protein sequence ID" value="JAG19751.1"/>
    <property type="molecule type" value="Transcribed_RNA"/>
</dbReference>
<dbReference type="Pfam" id="PF05188">
    <property type="entry name" value="MutS_II"/>
    <property type="match status" value="1"/>
</dbReference>
<dbReference type="Pfam" id="PF05192">
    <property type="entry name" value="MutS_III"/>
    <property type="match status" value="1"/>
</dbReference>
<evidence type="ECO:0000256" key="3">
    <source>
        <dbReference type="ARBA" id="ARBA00022763"/>
    </source>
</evidence>
<feature type="region of interest" description="Disordered" evidence="8">
    <location>
        <begin position="1"/>
        <end position="214"/>
    </location>
</feature>
<evidence type="ECO:0000256" key="4">
    <source>
        <dbReference type="ARBA" id="ARBA00022840"/>
    </source>
</evidence>
<dbReference type="InterPro" id="IPR007695">
    <property type="entry name" value="DNA_mismatch_repair_MutS-lik_N"/>
</dbReference>
<feature type="compositionally biased region" description="Basic and acidic residues" evidence="8">
    <location>
        <begin position="84"/>
        <end position="104"/>
    </location>
</feature>
<dbReference type="GO" id="GO:0140664">
    <property type="term" value="F:ATP-dependent DNA damage sensor activity"/>
    <property type="evidence" value="ECO:0007669"/>
    <property type="project" value="InterPro"/>
</dbReference>
<dbReference type="PROSITE" id="PS00486">
    <property type="entry name" value="DNA_MISMATCH_REPAIR_2"/>
    <property type="match status" value="1"/>
</dbReference>
<dbReference type="PIRSF" id="PIRSF037677">
    <property type="entry name" value="DNA_mis_repair_Msh6"/>
    <property type="match status" value="1"/>
</dbReference>
<sequence length="1180" mass="131945">MSQKNTLFKYFSKSPAPRLSQGDTKTPNGNSEGTPEESSKKRPISSNGDSVTPKSSKKPNLGTTNGRSGGKSLSAKKNGKTIKTPKDEKKSKPKKKLLDSMKEEEPVDDSIEDPLDDLEDLDDSYVPDESGSEDEEAESSGENEESEQSADEENDESPNNKSSKRKRTKEPRRSSKKVKSSTPNVKAKSIPSSGKLSLNASSSTPEAGSGSFEDDVQNWTHLKFEFLKPEKIKDASGRRPSDPEYDCRTLYVPKDFILDQTPGMRQWWDLKAKHYDCILFFKVGKFYELYHWDAVTGVKELSLTFMRGAFAHCGFPEIAYGRFSAQLVDKGYKVARVEQTETPDMMEKRVKKMYKPTKFDRVVKREICQLTTKGTRVFTVADGEAREAQSAYLLSIMEKEIDNTKSTYGVCFVDTSIGVFHIGQFDDDRHSSRLRTLIATYPPVQVLHERNQLSKRTNQILSNAVASALKEALNPETEFWTATDTLIKISERKYFEEGLPETLKSFVGEEDALGLTASTNSELGVRCLGAIIWFLTRGFLDFQLLTLAKFEVYTPIVISRLPDEQMEKITLKNMVLDAITLRNLNIVDNGQGGTVGTLLHRIDNCSTPFGKRLLRHWMCSPSTSIQTIRARQAAVKILRENTTLLSELGTVLAKVPDLERLFNRIYAQSSKGLHDSHPDNRAIMFEEKVYSKRKILEFIAVLDGFALLQRASLLMQECKPCDDSEILVQCSHFPNHMTPGAFPDLEEHLNFFKKAFDRDEAEKEGRIIPSAGVDPEYDQAMDELKQIEKETKKYLAQQCAHFECKVVYVGKDKTRFQLEIPDSKVSKVSDEYELVGQRKGFKKFSTVETKSFLERQMTAEDLKLNVLASLRKRIFTRFIEKYEDWYAAIECMSTLDVMMSLATYSLSIEGDTCIPEFKAVENVDQPFVNLVNGKFPCVTSEEDFIPNDTKLGENGGASLLLLTGPNMGGKSTLMRQLGLLVIMAQMGCIIPAESLELTPVDRIFTRIGAQDDIMSGESTFFVELCETASILNNASVHSLVLVDELGRGTSTYDGTAIAAAVLQELSRMKCRTIFSTHYHTLVGSIKDNSGIALGHMSCMVESEEEDENGKEETVTFLYKLAEGACPKSYGFNAARLAGIPSHIIRSGSAKAKLLEEQASNRKVFRSIFTGVSPADAIASL</sequence>
<dbReference type="FunFam" id="3.40.1170.10:FF:000002">
    <property type="entry name" value="DNA mismatch repair protein"/>
    <property type="match status" value="1"/>
</dbReference>
<dbReference type="InterPro" id="IPR036187">
    <property type="entry name" value="DNA_mismatch_repair_MutS_sf"/>
</dbReference>
<dbReference type="Gene3D" id="3.40.1170.10">
    <property type="entry name" value="DNA repair protein MutS, domain I"/>
    <property type="match status" value="1"/>
</dbReference>
<dbReference type="InterPro" id="IPR000432">
    <property type="entry name" value="DNA_mismatch_repair_MutS_C"/>
</dbReference>
<dbReference type="SUPFAM" id="SSF53150">
    <property type="entry name" value="DNA repair protein MutS, domain II"/>
    <property type="match status" value="1"/>
</dbReference>
<keyword evidence="4 6" id="KW-0067">ATP-binding</keyword>
<feature type="compositionally biased region" description="Acidic residues" evidence="8">
    <location>
        <begin position="105"/>
        <end position="156"/>
    </location>
</feature>
<feature type="domain" description="DNA mismatch repair proteins mutS family" evidence="9">
    <location>
        <begin position="1038"/>
        <end position="1054"/>
    </location>
</feature>
<dbReference type="InterPro" id="IPR016151">
    <property type="entry name" value="DNA_mismatch_repair_MutS_N"/>
</dbReference>
<protein>
    <recommendedName>
        <fullName evidence="6">DNA mismatch repair protein</fullName>
    </recommendedName>
</protein>
<dbReference type="InterPro" id="IPR036678">
    <property type="entry name" value="MutS_con_dom_sf"/>
</dbReference>
<dbReference type="Pfam" id="PF05190">
    <property type="entry name" value="MutS_IV"/>
    <property type="match status" value="1"/>
</dbReference>
<dbReference type="InterPro" id="IPR045076">
    <property type="entry name" value="MutS"/>
</dbReference>
<dbReference type="SMART" id="SM00533">
    <property type="entry name" value="MUTSd"/>
    <property type="match status" value="1"/>
</dbReference>
<dbReference type="SMART" id="SM00534">
    <property type="entry name" value="MUTSac"/>
    <property type="match status" value="1"/>
</dbReference>
<gene>
    <name evidence="10" type="primary">MSH6</name>
    <name evidence="10" type="ORF">CM83_86556</name>
</gene>
<dbReference type="Pfam" id="PF01624">
    <property type="entry name" value="MutS_I"/>
    <property type="match status" value="1"/>
</dbReference>
<dbReference type="GO" id="GO:0032301">
    <property type="term" value="C:MutSalpha complex"/>
    <property type="evidence" value="ECO:0007669"/>
    <property type="project" value="TreeGrafter"/>
</dbReference>
<evidence type="ECO:0000256" key="1">
    <source>
        <dbReference type="ARBA" id="ARBA00006271"/>
    </source>
</evidence>
<dbReference type="InterPro" id="IPR027417">
    <property type="entry name" value="P-loop_NTPase"/>
</dbReference>
<dbReference type="Gene3D" id="1.10.1420.10">
    <property type="match status" value="2"/>
</dbReference>
<dbReference type="GO" id="GO:0030983">
    <property type="term" value="F:mismatched DNA binding"/>
    <property type="evidence" value="ECO:0007669"/>
    <property type="project" value="UniProtKB-UniRule"/>
</dbReference>
<evidence type="ECO:0000256" key="8">
    <source>
        <dbReference type="SAM" id="MobiDB-lite"/>
    </source>
</evidence>
<dbReference type="PANTHER" id="PTHR11361">
    <property type="entry name" value="DNA MISMATCH REPAIR PROTEIN MUTS FAMILY MEMBER"/>
    <property type="match status" value="1"/>
</dbReference>
<feature type="compositionally biased region" description="Polar residues" evidence="8">
    <location>
        <begin position="44"/>
        <end position="54"/>
    </location>
</feature>
<comment type="function">
    <text evidence="6 7">Component of the post-replicative DNA mismatch repair system (MMR).</text>
</comment>
<feature type="compositionally biased region" description="Basic residues" evidence="8">
    <location>
        <begin position="162"/>
        <end position="179"/>
    </location>
</feature>
<keyword evidence="2 6" id="KW-0547">Nucleotide-binding</keyword>
<proteinExistence type="inferred from homology"/>
<dbReference type="GO" id="GO:0006298">
    <property type="term" value="P:mismatch repair"/>
    <property type="evidence" value="ECO:0007669"/>
    <property type="project" value="InterPro"/>
</dbReference>
<dbReference type="Gene3D" id="3.30.420.110">
    <property type="entry name" value="MutS, connector domain"/>
    <property type="match status" value="1"/>
</dbReference>
<reference evidence="10" key="2">
    <citation type="submission" date="2014-07" db="EMBL/GenBank/DDBJ databases">
        <authorList>
            <person name="Hull J."/>
        </authorList>
    </citation>
    <scope>NUCLEOTIDE SEQUENCE</scope>
</reference>
<name>A0A0A9XJD4_LYGHE</name>
<dbReference type="InterPro" id="IPR007861">
    <property type="entry name" value="DNA_mismatch_repair_MutS_clamp"/>
</dbReference>
<dbReference type="Gene3D" id="3.40.50.300">
    <property type="entry name" value="P-loop containing nucleotide triphosphate hydrolases"/>
    <property type="match status" value="1"/>
</dbReference>
<feature type="compositionally biased region" description="Polar residues" evidence="8">
    <location>
        <begin position="21"/>
        <end position="33"/>
    </location>
</feature>
<evidence type="ECO:0000313" key="10">
    <source>
        <dbReference type="EMBL" id="JAG19751.1"/>
    </source>
</evidence>
<dbReference type="Pfam" id="PF00488">
    <property type="entry name" value="MutS_V"/>
    <property type="match status" value="1"/>
</dbReference>
<evidence type="ECO:0000259" key="9">
    <source>
        <dbReference type="PROSITE" id="PS00486"/>
    </source>
</evidence>
<evidence type="ECO:0000256" key="5">
    <source>
        <dbReference type="ARBA" id="ARBA00023125"/>
    </source>
</evidence>
<feature type="compositionally biased region" description="Low complexity" evidence="8">
    <location>
        <begin position="192"/>
        <end position="203"/>
    </location>
</feature>
<evidence type="ECO:0000256" key="6">
    <source>
        <dbReference type="PIRNR" id="PIRNR037677"/>
    </source>
</evidence>
<dbReference type="SUPFAM" id="SSF55271">
    <property type="entry name" value="DNA repair protein MutS, domain I"/>
    <property type="match status" value="1"/>
</dbReference>
<keyword evidence="3 6" id="KW-0227">DNA damage</keyword>
<dbReference type="SUPFAM" id="SSF52540">
    <property type="entry name" value="P-loop containing nucleoside triphosphate hydrolases"/>
    <property type="match status" value="1"/>
</dbReference>
<reference evidence="10" key="1">
    <citation type="journal article" date="2014" name="PLoS ONE">
        <title>Transcriptome-Based Identification of ABC Transporters in the Western Tarnished Plant Bug Lygus hesperus.</title>
        <authorList>
            <person name="Hull J.J."/>
            <person name="Chaney K."/>
            <person name="Geib S.M."/>
            <person name="Fabrick J.A."/>
            <person name="Brent C.S."/>
            <person name="Walsh D."/>
            <person name="Lavine L.C."/>
        </authorList>
    </citation>
    <scope>NUCLEOTIDE SEQUENCE</scope>
</reference>
<accession>A0A0A9XJD4</accession>
<dbReference type="PANTHER" id="PTHR11361:SF148">
    <property type="entry name" value="DNA MISMATCH REPAIR PROTEIN MSH6"/>
    <property type="match status" value="1"/>
</dbReference>
<comment type="similarity">
    <text evidence="1 6 7">Belongs to the DNA mismatch repair MutS family.</text>
</comment>
<dbReference type="SUPFAM" id="SSF48334">
    <property type="entry name" value="DNA repair protein MutS, domain III"/>
    <property type="match status" value="1"/>
</dbReference>
<evidence type="ECO:0000256" key="2">
    <source>
        <dbReference type="ARBA" id="ARBA00022741"/>
    </source>
</evidence>
<keyword evidence="5 6" id="KW-0238">DNA-binding</keyword>
<dbReference type="FunFam" id="1.10.1420.10:FF:000005">
    <property type="entry name" value="DNA mismatch repair protein"/>
    <property type="match status" value="1"/>
</dbReference>
<dbReference type="GO" id="GO:0005524">
    <property type="term" value="F:ATP binding"/>
    <property type="evidence" value="ECO:0007669"/>
    <property type="project" value="UniProtKB-UniRule"/>
</dbReference>
<organism evidence="10">
    <name type="scientific">Lygus hesperus</name>
    <name type="common">Western plant bug</name>
    <dbReference type="NCBI Taxonomy" id="30085"/>
    <lineage>
        <taxon>Eukaryota</taxon>
        <taxon>Metazoa</taxon>
        <taxon>Ecdysozoa</taxon>
        <taxon>Arthropoda</taxon>
        <taxon>Hexapoda</taxon>
        <taxon>Insecta</taxon>
        <taxon>Pterygota</taxon>
        <taxon>Neoptera</taxon>
        <taxon>Paraneoptera</taxon>
        <taxon>Hemiptera</taxon>
        <taxon>Heteroptera</taxon>
        <taxon>Panheteroptera</taxon>
        <taxon>Cimicomorpha</taxon>
        <taxon>Miridae</taxon>
        <taxon>Mirini</taxon>
        <taxon>Lygus</taxon>
    </lineage>
</organism>
<dbReference type="AlphaFoldDB" id="A0A0A9XJD4"/>
<evidence type="ECO:0000256" key="7">
    <source>
        <dbReference type="RuleBase" id="RU003756"/>
    </source>
</evidence>